<dbReference type="InterPro" id="IPR051043">
    <property type="entry name" value="Sulfatase_Mod_Factor_Kinase"/>
</dbReference>
<evidence type="ECO:0000259" key="1">
    <source>
        <dbReference type="Pfam" id="PF03781"/>
    </source>
</evidence>
<name>A0A2X0QSZ5_9PROT</name>
<evidence type="ECO:0000313" key="2">
    <source>
        <dbReference type="EMBL" id="SPS04748.1"/>
    </source>
</evidence>
<dbReference type="Gene3D" id="3.90.1580.10">
    <property type="entry name" value="paralog of FGE (formylglycine-generating enzyme)"/>
    <property type="match status" value="1"/>
</dbReference>
<dbReference type="PANTHER" id="PTHR23150">
    <property type="entry name" value="SULFATASE MODIFYING FACTOR 1, 2"/>
    <property type="match status" value="1"/>
</dbReference>
<dbReference type="GO" id="GO:0120147">
    <property type="term" value="F:formylglycine-generating oxidase activity"/>
    <property type="evidence" value="ECO:0007669"/>
    <property type="project" value="TreeGrafter"/>
</dbReference>
<protein>
    <recommendedName>
        <fullName evidence="1">Sulfatase-modifying factor enzyme-like domain-containing protein</fullName>
    </recommendedName>
</protein>
<feature type="domain" description="Sulfatase-modifying factor enzyme-like" evidence="1">
    <location>
        <begin position="155"/>
        <end position="382"/>
    </location>
</feature>
<accession>A0A2X0QSZ5</accession>
<dbReference type="EMBL" id="LS423452">
    <property type="protein sequence ID" value="SPS04748.1"/>
    <property type="molecule type" value="Genomic_DNA"/>
</dbReference>
<gene>
    <name evidence="2" type="ORF">NITFAB_0337</name>
</gene>
<organism evidence="2">
    <name type="scientific">Candidatus Nitrotoga fabula</name>
    <dbReference type="NCBI Taxonomy" id="2182327"/>
    <lineage>
        <taxon>Bacteria</taxon>
        <taxon>Pseudomonadati</taxon>
        <taxon>Pseudomonadota</taxon>
        <taxon>Betaproteobacteria</taxon>
        <taxon>Nitrosomonadales</taxon>
        <taxon>Gallionellaceae</taxon>
        <taxon>Candidatus Nitrotoga</taxon>
    </lineage>
</organism>
<sequence length="385" mass="43222">MSKELHKEYFQQQHAHNLDENPSSSKGSANRNICLSLESDMDCRLMINGQDQGQLDKNISRMFFLPAGSHLINAQTCDGLIEDEWVQALKNEDVSFFIKMAEEHGQAQSVFLEQRDELKGPIGIECWTITEIQQAAIAAAKEAGTTHIFRDGPDAPEMVVIPRGSFRMGEVSNKHKVTIAHSFAVSRYPVTVAEWRQFVASGGSAYSPADNGWPGDSLPVTNVNFVHAQAYVRWLTTKTGKNYRLLSEAEWEYACRAGSTTEYYWGDELGKNNCNCQDSKSEWSCRRASPVGSFSPNKFGLHDMLGNVWEWVEDAWHDTYNEAPTDGSAWLSDGAVSTLGNQEWRVLRGGSWMIDPRDARCAVRFMCDQLNRNAYTGIRVARTLS</sequence>
<dbReference type="PANTHER" id="PTHR23150:SF35">
    <property type="entry name" value="BLL6746 PROTEIN"/>
    <property type="match status" value="1"/>
</dbReference>
<dbReference type="SUPFAM" id="SSF56436">
    <property type="entry name" value="C-type lectin-like"/>
    <property type="match status" value="1"/>
</dbReference>
<dbReference type="Pfam" id="PF03781">
    <property type="entry name" value="FGE-sulfatase"/>
    <property type="match status" value="1"/>
</dbReference>
<dbReference type="InterPro" id="IPR042095">
    <property type="entry name" value="SUMF_sf"/>
</dbReference>
<reference evidence="2" key="1">
    <citation type="submission" date="2018-05" db="EMBL/GenBank/DDBJ databases">
        <authorList>
            <person name="Lanie J.A."/>
            <person name="Ng W.-L."/>
            <person name="Kazmierczak K.M."/>
            <person name="Andrzejewski T.M."/>
            <person name="Davidsen T.M."/>
            <person name="Wayne K.J."/>
            <person name="Tettelin H."/>
            <person name="Glass J.I."/>
            <person name="Rusch D."/>
            <person name="Podicherti R."/>
            <person name="Tsui H.-C.T."/>
            <person name="Winkler M.E."/>
        </authorList>
    </citation>
    <scope>NUCLEOTIDE SEQUENCE</scope>
    <source>
        <strain evidence="2">KNB</strain>
    </source>
</reference>
<dbReference type="InterPro" id="IPR005532">
    <property type="entry name" value="SUMF_dom"/>
</dbReference>
<dbReference type="AlphaFoldDB" id="A0A2X0QSZ5"/>
<dbReference type="InterPro" id="IPR016187">
    <property type="entry name" value="CTDL_fold"/>
</dbReference>
<proteinExistence type="predicted"/>